<dbReference type="Proteomes" id="UP000295783">
    <property type="component" value="Unassembled WGS sequence"/>
</dbReference>
<evidence type="ECO:0000313" key="3">
    <source>
        <dbReference type="Proteomes" id="UP000295783"/>
    </source>
</evidence>
<protein>
    <submittedName>
        <fullName evidence="2">Uncharacterized protein</fullName>
    </submittedName>
</protein>
<dbReference type="EMBL" id="SNYW01000012">
    <property type="protein sequence ID" value="TDQ78830.1"/>
    <property type="molecule type" value="Genomic_DNA"/>
</dbReference>
<name>A0A4R6WFQ3_9PROT</name>
<evidence type="ECO:0000256" key="1">
    <source>
        <dbReference type="SAM" id="SignalP"/>
    </source>
</evidence>
<feature type="signal peptide" evidence="1">
    <location>
        <begin position="1"/>
        <end position="23"/>
    </location>
</feature>
<comment type="caution">
    <text evidence="2">The sequence shown here is derived from an EMBL/GenBank/DDBJ whole genome shotgun (WGS) entry which is preliminary data.</text>
</comment>
<keyword evidence="1" id="KW-0732">Signal</keyword>
<reference evidence="2 3" key="1">
    <citation type="submission" date="2019-03" db="EMBL/GenBank/DDBJ databases">
        <title>Genomic Encyclopedia of Type Strains, Phase III (KMG-III): the genomes of soil and plant-associated and newly described type strains.</title>
        <authorList>
            <person name="Whitman W."/>
        </authorList>
    </citation>
    <scope>NUCLEOTIDE SEQUENCE [LARGE SCALE GENOMIC DNA]</scope>
    <source>
        <strain evidence="2 3">CGMCC 1.7660</strain>
    </source>
</reference>
<accession>A0A4R6WFQ3</accession>
<feature type="chain" id="PRO_5020810598" evidence="1">
    <location>
        <begin position="24"/>
        <end position="223"/>
    </location>
</feature>
<evidence type="ECO:0000313" key="2">
    <source>
        <dbReference type="EMBL" id="TDQ78830.1"/>
    </source>
</evidence>
<organism evidence="2 3">
    <name type="scientific">Dongia mobilis</name>
    <dbReference type="NCBI Taxonomy" id="578943"/>
    <lineage>
        <taxon>Bacteria</taxon>
        <taxon>Pseudomonadati</taxon>
        <taxon>Pseudomonadota</taxon>
        <taxon>Alphaproteobacteria</taxon>
        <taxon>Rhodospirillales</taxon>
        <taxon>Dongiaceae</taxon>
        <taxon>Dongia</taxon>
    </lineage>
</organism>
<keyword evidence="3" id="KW-1185">Reference proteome</keyword>
<proteinExistence type="predicted"/>
<dbReference type="AlphaFoldDB" id="A0A4R6WFQ3"/>
<gene>
    <name evidence="2" type="ORF">A8950_3291</name>
</gene>
<sequence length="223" mass="23700">MPCRGLFPLTTIALMAWSGSVSAEPRPPVAIVEDATANVTAIPPFHLLREGDSLSLASDQGVILSYLQSCQRETIRGGQVAIGRLQSDVTGGAVQRQTISCDPAALDLTPAEASQSAALAFRDPDSAADADPIAREAAFVLASRLPVVIALDLANLTIEDRRNPARTWQVQSTDGIFELAAGDLPLDKGGVYRISGGDRSLVFRIGREATDAPLPLLKRLIRF</sequence>